<accession>A0A150JST2</accession>
<dbReference type="AlphaFoldDB" id="A0A150JST2"/>
<dbReference type="Proteomes" id="UP000070376">
    <property type="component" value="Unassembled WGS sequence"/>
</dbReference>
<protein>
    <submittedName>
        <fullName evidence="1">Uncharacterized protein</fullName>
    </submittedName>
</protein>
<sequence length="171" mass="18741">MKKIWFATFSLALVLALGACSGNSGQSGAKKPAKSSTKTALMNFYMNLTNHINAQDRDLNTYEQAIAKTDEKPPKTELATMQKEAQSSAENVVKEIKNTKIPSKISSYQSEIKTAVKDLQQSYQMKADELKKTNPSLDAANKKLEQANDELGKVFKKAGLSPARLPDDVNS</sequence>
<dbReference type="PATRIC" id="fig|1398.22.peg.3195"/>
<evidence type="ECO:0000313" key="1">
    <source>
        <dbReference type="EMBL" id="KWZ77840.1"/>
    </source>
</evidence>
<proteinExistence type="predicted"/>
<comment type="caution">
    <text evidence="1">The sequence shown here is derived from an EMBL/GenBank/DDBJ whole genome shotgun (WGS) entry which is preliminary data.</text>
</comment>
<name>A0A150JST2_HEYCO</name>
<organism evidence="1 2">
    <name type="scientific">Heyndrickxia coagulans</name>
    <name type="common">Weizmannia coagulans</name>
    <dbReference type="NCBI Taxonomy" id="1398"/>
    <lineage>
        <taxon>Bacteria</taxon>
        <taxon>Bacillati</taxon>
        <taxon>Bacillota</taxon>
        <taxon>Bacilli</taxon>
        <taxon>Bacillales</taxon>
        <taxon>Bacillaceae</taxon>
        <taxon>Heyndrickxia</taxon>
    </lineage>
</organism>
<reference evidence="2" key="1">
    <citation type="submission" date="2016-01" db="EMBL/GenBank/DDBJ databases">
        <authorList>
            <person name="Mitreva M."/>
            <person name="Pepin K.H."/>
            <person name="Mihindukulasuriya K.A."/>
            <person name="Fulton R."/>
            <person name="Fronick C."/>
            <person name="O'Laughlin M."/>
            <person name="Miner T."/>
            <person name="Herter B."/>
            <person name="Rosa B.A."/>
            <person name="Cordes M."/>
            <person name="Tomlinson C."/>
            <person name="Wollam A."/>
            <person name="Palsikar V.B."/>
            <person name="Mardis E.R."/>
            <person name="Wilson R.K."/>
        </authorList>
    </citation>
    <scope>NUCLEOTIDE SEQUENCE [LARGE SCALE GENOMIC DNA]</scope>
    <source>
        <strain evidence="2">GED7749B</strain>
    </source>
</reference>
<dbReference type="PROSITE" id="PS51257">
    <property type="entry name" value="PROKAR_LIPOPROTEIN"/>
    <property type="match status" value="1"/>
</dbReference>
<gene>
    <name evidence="1" type="ORF">HMPREF3213_03192</name>
</gene>
<dbReference type="EMBL" id="LRPN01000162">
    <property type="protein sequence ID" value="KWZ77840.1"/>
    <property type="molecule type" value="Genomic_DNA"/>
</dbReference>
<dbReference type="RefSeq" id="WP_061087156.1">
    <property type="nucleotide sequence ID" value="NZ_KQ955913.1"/>
</dbReference>
<evidence type="ECO:0000313" key="2">
    <source>
        <dbReference type="Proteomes" id="UP000070376"/>
    </source>
</evidence>